<evidence type="ECO:0000313" key="1">
    <source>
        <dbReference type="EMBL" id="KAI9911973.1"/>
    </source>
</evidence>
<protein>
    <submittedName>
        <fullName evidence="1">Uncharacterized protein</fullName>
    </submittedName>
</protein>
<reference evidence="1 2" key="1">
    <citation type="journal article" date="2022" name="bioRxiv">
        <title>The genome of the oomycete Peronosclerospora sorghi, a cosmopolitan pathogen of maize and sorghum, is inflated with dispersed pseudogenes.</title>
        <authorList>
            <person name="Fletcher K."/>
            <person name="Martin F."/>
            <person name="Isakeit T."/>
            <person name="Cavanaugh K."/>
            <person name="Magill C."/>
            <person name="Michelmore R."/>
        </authorList>
    </citation>
    <scope>NUCLEOTIDE SEQUENCE [LARGE SCALE GENOMIC DNA]</scope>
    <source>
        <strain evidence="1">P6</strain>
    </source>
</reference>
<sequence length="110" mass="12447">MAKARRMPQQCQSPWGNSFDTSVMKKTTKYPASPYKPKNVSIEERDLWLAAPNTSNNTLPSGYWTLELHTDRNLLFATEPVNLTNKVANLDTIVSILWGNCLVETNEECT</sequence>
<name>A0ACC0W1Z3_9STRA</name>
<dbReference type="EMBL" id="CM047584">
    <property type="protein sequence ID" value="KAI9911973.1"/>
    <property type="molecule type" value="Genomic_DNA"/>
</dbReference>
<accession>A0ACC0W1Z3</accession>
<evidence type="ECO:0000313" key="2">
    <source>
        <dbReference type="Proteomes" id="UP001163321"/>
    </source>
</evidence>
<proteinExistence type="predicted"/>
<gene>
    <name evidence="1" type="ORF">PsorP6_008946</name>
</gene>
<dbReference type="Proteomes" id="UP001163321">
    <property type="component" value="Chromosome 5"/>
</dbReference>
<keyword evidence="2" id="KW-1185">Reference proteome</keyword>
<organism evidence="1 2">
    <name type="scientific">Peronosclerospora sorghi</name>
    <dbReference type="NCBI Taxonomy" id="230839"/>
    <lineage>
        <taxon>Eukaryota</taxon>
        <taxon>Sar</taxon>
        <taxon>Stramenopiles</taxon>
        <taxon>Oomycota</taxon>
        <taxon>Peronosporomycetes</taxon>
        <taxon>Peronosporales</taxon>
        <taxon>Peronosporaceae</taxon>
        <taxon>Peronosclerospora</taxon>
    </lineage>
</organism>
<comment type="caution">
    <text evidence="1">The sequence shown here is derived from an EMBL/GenBank/DDBJ whole genome shotgun (WGS) entry which is preliminary data.</text>
</comment>